<dbReference type="InterPro" id="IPR006626">
    <property type="entry name" value="PbH1"/>
</dbReference>
<dbReference type="InterPro" id="IPR052387">
    <property type="entry name" value="Fibrocystin"/>
</dbReference>
<dbReference type="GeneID" id="106167611"/>
<feature type="chain" id="PRO_5010320829" evidence="12">
    <location>
        <begin position="22"/>
        <end position="4576"/>
    </location>
</feature>
<dbReference type="CDD" id="cd00102">
    <property type="entry name" value="IPT"/>
    <property type="match status" value="2"/>
</dbReference>
<evidence type="ECO:0000256" key="11">
    <source>
        <dbReference type="SAM" id="Phobius"/>
    </source>
</evidence>
<evidence type="ECO:0000256" key="3">
    <source>
        <dbReference type="ARBA" id="ARBA00004316"/>
    </source>
</evidence>
<evidence type="ECO:0000256" key="2">
    <source>
        <dbReference type="ARBA" id="ARBA00004236"/>
    </source>
</evidence>
<evidence type="ECO:0000313" key="16">
    <source>
        <dbReference type="RefSeq" id="XP_013401885.1"/>
    </source>
</evidence>
<dbReference type="SUPFAM" id="SSF51126">
    <property type="entry name" value="Pectin lyase-like"/>
    <property type="match status" value="2"/>
</dbReference>
<dbReference type="Pfam" id="PF01833">
    <property type="entry name" value="TIG"/>
    <property type="match status" value="12"/>
</dbReference>
<feature type="transmembrane region" description="Helical" evidence="11">
    <location>
        <begin position="4429"/>
        <end position="4452"/>
    </location>
</feature>
<dbReference type="KEGG" id="lak:106167611"/>
<dbReference type="SUPFAM" id="SSF49503">
    <property type="entry name" value="Cupredoxins"/>
    <property type="match status" value="1"/>
</dbReference>
<evidence type="ECO:0000259" key="13">
    <source>
        <dbReference type="PROSITE" id="PS51484"/>
    </source>
</evidence>
<dbReference type="SUPFAM" id="SSF81296">
    <property type="entry name" value="E set domains"/>
    <property type="match status" value="11"/>
</dbReference>
<feature type="domain" description="PA14" evidence="14">
    <location>
        <begin position="324"/>
        <end position="480"/>
    </location>
</feature>
<keyword evidence="11" id="KW-0472">Membrane</keyword>
<dbReference type="SMART" id="SM00429">
    <property type="entry name" value="IPT"/>
    <property type="match status" value="10"/>
</dbReference>
<dbReference type="InterPro" id="IPR055401">
    <property type="entry name" value="CEMIP_beta-hel_dom"/>
</dbReference>
<dbReference type="PROSITE" id="PS51820">
    <property type="entry name" value="PA14"/>
    <property type="match status" value="1"/>
</dbReference>
<protein>
    <submittedName>
        <fullName evidence="16">LOW QUALITY PROTEIN: fibrocystin-L-like</fullName>
    </submittedName>
</protein>
<dbReference type="Proteomes" id="UP000085678">
    <property type="component" value="Unplaced"/>
</dbReference>
<sequence>MPRSTISCLVVIYLVLSCSSATEAVGASITNVLPSTGSVVGGTRFNVYGKNFCDVYTNQNEVKLVGENGIDYPLRIDAEASHEEDLVVDYVGTSVLPEGSYTISVTSCGEKAALCPRLADCQITLSSAYTPTIRKINQSAIPGSLIRAEGFIISDRYGSDMIDSTLGGRLEQLRHVKLSSGRRCELVNRTTLQKYGVKLTTIEGEGFFWCEITGSYVGDLNITYLIEGGYGSSLTDLRLIRVSSTDNLYVIQTYPDIASTSHNSGSTEGQTHLRVNGTALKNDSSYPPPKVKVGGIPCAAVIFEDKGLMCKTPPEPEVIKNAYAGNRGIYLERWNSGVSNNDLTAVREIINRTTTPDKTFWLDEFYFEEDNGTYFTTRMQGYFVPPKNTTYRFYLKGDDYAVLFFSLTDNPDDAFEIAMLSRATTSYFTTYGTQMSQTFTLQAGKPYYIAATHAQLTAEASLYVAVVIDESSFTSSQTTLAKEEKQVLTLSAENLPEIQTVELQNWASRTPTREVQTITVGSGASSFRLGFRGVKTKLIDVGSSGSTVKAALNSLPSIMPDSVGVSKSGNDYTVTFNSDDIGDVELLDVEGYGVTVSQTTTGVSAMDKIYFTMEGVVSPPVRDDASADDVKAALRDLFKVRCADAITTPGSALFHQDFEAETNNIQNVWGTVVRHVTPYCGLGCVHNPNYFIRHKSIRITSANIHFCFAHKGRLSAAPLIRIDFDHIARGRRRIWYVDGPVPSITWTDSWQYDCIELMPILNKRTSLDKYIQIRHISIIPASSTLDLYYDDIMLVNSKPNDVEEFDNWRYLPPRSDRFIMDYIEVTKNGGVYNITMKPWNCESDFPLLNVLQTSVNSGSLDSNTVVLGASGNKVHVNRVQAASLPVKGDFIVTFGNGNISAPINATAYALEKSLQTLEGIGEVEVERLGYCHNYVWNINWKTAGNIPLLQINDNQLTGPAERGLTINEENGHTFYKYGIPGDMLRTYHTIPQLTVEINNVPAKCSGNCDFQWQSAMTPTVSSVTPVSGSSLSSTVLTVQGTGFGTTPADNLVTIGGEPCVVTSATATQLQCNIGDGPVGTHTVDVNVLSKGLAQHVGGTFNFTYDFLIFDISPVNGSLGGCTLLTVRGTGFASGTVEMAGEPCSIQSQNYSHITCRTPAVSSPGAVQLTVSQAAGTISSPTNFTYVNELTPEISSVTITTTTSCVQGGGNLTILGTGFGSTPSSSGAVRVGHFTTKIMSYNDTQIIVRLPPVSPGVHDFVVEVAPNGCADLRRNNIGNFTCNFEVDSVYPTQGSVYGGTNVVIVGDGFTADTNITFGNVSCDITAVNQTKICCVTRDSATKHIVKNTVVNNKFAWSPSVFTVQVGDVVRWEWNSEPSSGFAFKIEQTASAVADSYDGKGFRSGSPVPSGAFEYRFGQVGTVYYWSGTVDTRGLMELRGTIHVEKRRSQAALMAAKVGDIEAKYNVNSGVSVSDGCDSGCTNNITQLSTGCLEDTPSTNDSSHFEFAFSLCSAAVITSMMPNKGTPEVDVVLEGSGFSDIVCENVVLIGDHTCSITSVNNTRIVCSLMTESDFPAGELKYLTLNVTNRGLALVSPNGQLQRGFIMIPRLDNVQPASGSVAGGTLLTLTGDGFSGDLGDKVVRVGNTECPVVSANYTSIICRTDPQMAFTGNVTVTISGRITSVCPTDDCIFEYSDQQTPTLTSVSPVTLQGSGTQVSLKGSKFGTNTAAVDITVGGVTCVIDTISDTEISCTLGYAPVGNQPLVVYISPMGYPQSTAVVSLESVPLLQSVTPNQGSTQGGTNLTIFGAGFVEGMTTVTVGGVQCHILAVNLSTILCTTEAHAVGAVDVAVVSNGVQYPTGSYSYSTAATPIVSSINPTSGMTGDTVNIAGTGFDPGVEMVKIDNAYCVVQTASATAITCILGDHAAGHFAVEVAIQNKGRAVSDVYFNYTLSVSSVAPVEGSYGGGQLLTLEGVGFSTIVTDVNVCGRPCVVRFVNSTYISCEVPPSQQSPTSGSTEQCPIEVAVNNAQETASTQYAYKAALTPTITSVSPARGGTGGGTLLTITGTNFGTSNVVSIDGTTCDVQSASSTTIVCRTRSHTRTIRTKVRVEVDDKGIATQDNADYFYVDVWSSRHTWGGDSPPVAGDYVVIQEGQTIYLDVSTPVLRFLLIRGGKLVFDEVDVELHSEYIFIADGGALQVGTADAPFQHKAVIELHGHVKTTELPIYGAKMIAVRNGTLDLHGQYIPVTWTLLAQTAGANTNTLTLKQPVTWQPGEEIVIATTGGHLSQKENEKRIIQSVSADGLTLTLTEPLEYEHLGITRMVEGEALEIRAEVGLLTRNVVIRGSVDDQWTQTVEACEAGFKSGEFDTQTCFQGLFGDEELNDEFGAHIIIHPPSPNSHCVHAHISYTELTHVGQAFRLGRYPIHFHLMGNTSYDEAYVRGCSIHDAYNRAVNIHGTHYVLVEHTFIYNIRGGAFFLEDGIETKNIFQYDLAIFVRQSTSLLNDDITPAAFWITNPDNVIRHCHVAGGTHFGYWYRMKEHPEGPSYDPTICPPKVPLGEFYNNTGHSLGQFVLWIFPDFYPMQGGSCNSMIPEPATFSKLTAYNSLKGMEVVNGGALQFSDIILFDNYARGIEYKLIMQTNIFSADGPFLNDIVVIGHSLPAGRCTDRGLILPFAAGLNVNNTRFINFDQSSCAVFGATFIECICVLGCGGWEQRFQNLEFVNSENRGAWRWINEVVMTDMDSSLTGHKGYQIVPYNPTFTPSKCTRDNRFSKGAVDGYLCEDSVRIRKFSLHQPSPASLEFKRAILSNQYGTAYLEWLLMRNLVHSQGWMTDLLCNVTYDLTFEDSSQISNISYQGAYYGIQPDCCIIMCHNLTRQPDRVSILSTDGDRPFEEGSPSPLTCENNYNGDFYYYTNINKLCYMISGRDRPTRKKRALMVEAGTKDRNVHFKAYRCFYIGCVPPADPNTIPPVRERPDVFQLWSATTTWGGTDTHNGATYKMSAGTTGSGPLPVDGESVGIREGDWVVADMALPVFDRLELNGTLELEYQRNPLTNQYYNFVINATYIIIKFPGRLIIGWSDNVFMGSAQIILRGTRTTPDYLLPGYGPEVGSKAIAAFGGLDLHGKDVVIPWTELARPASAGDTTITLRDDISDHWNPNDDIMITATGFNPFETEIRRITAVSGKVVTLNASLSFNHRASEETINGIYYRVAAEVGLLSRNIKIIGQDYPDLYSQSYGARVVVSSLSWEENGVVKVAKGYARLSNVEFYHSGQEGWTSEFDARYSLAYIQLQTVNNLKPSFVKKCSFHSGFSTAIGVYGTSSERAESDALNIELNVVHHTVGPSIIVTGTNHTLRKNLVALSLWRGSYQDRNEIYNFLHPAAIELHQASRLTLQDNHVAGSERSGFRLTGEKCGSSNDPTVHPLPWSGNVAHSVLTGVLIWPVDCSGTCLKLSGFTVATAWDHGIYVQSGCSIEVTGVTFVDNTLGFFGIVIGPAALSHSRGNKYIDVSESLVVGNSPDYNCTDTPDYSDVNIKNSGLSRSVFQSTSSSQVGKVAGLIFPQFHSSENKAPKKDWQNAMDFIALTGIMRVRNVTFAHFGTKCGKRSFAITDIPDNEDFQFPIEVSNAFLYQVDEDSVAFYHRPELGAINPTDCVDMDCDGQKKLLIKDTDGSLLAGLNQGSLVADSAFEWDGDRRRGLGDYRIPKAMLTAPNGTKLDVNILMPNKGIIGTSTTSKCTWRSMMQAYKCHDMDYEVMIIESMDANTLTHRIGPVAIHGEDYIDLINGPQDYHWCDGYTCKERLSTFYSVVATGKHFDIYFTGTAPQDLRLFMINTKQTDVVRVAVFYSNPQKLVVSSNGAYVKPKNSGYDSLGREVTQRPTYPGHYLPDLSTDGNGANYFDMVQKLLYVIVAGTDIVDVTTIPQVFLVIGANNVPLPITDFFGENLVQNIAFFLDIPPNKIRIANIVSEDSRRKKRATTGNVMINIEIGDVPSRGDTDVASISQTPYTKLANASAMIYDAVQLGKISQVLNISVINVTLEEPLPPTNDSVWEEIQNSREFQNVIQIPSRLELIVQPEALHEGAAFSVPAGLRMYDTGGNVVEQLGSLFHPWQLTATLRSGSGTDSRARAVRTVTVSYKQGWANFTDLGISHSGSGYILDFTFTYPSEASRYSAFSSAITVAERPLTVGVAEQPTNTTSGEMLEPVAIEIRDKVTNEALVDIAWKGHSWQSEVSLYMPSSFPATLTGTTSADFNASVPDQRAVYDDLILSTTAEYPLQVFLKFRAWSTPSEFDFTTVSRGIVFYPVNYTSPMEEVNKTVSIKWSGDYSTVASGKEHVLEGFIHNFVMAAYHEGVFLRNFNFTEGSIISTFEVVGTQDGVNSTLLGLWEKIKAGWKITVDGQSMEATYEMYVDGDRYYGNDDGPPVVKPASQFPAWAIVVIILIVILVIGGILAFVYYKNKKVKKHALDGSMESPSFGMTTKGQESKLKSHHKYIAEDGDSPRSSHSDIHKEHHFKNQVGSEISQDDTDSGRKVFLGADHPLHRRVTPEPHDPDDDDGCGPGALQVPPDDTLWTGQSATHRV</sequence>
<dbReference type="InterPro" id="IPR013783">
    <property type="entry name" value="Ig-like_fold"/>
</dbReference>
<evidence type="ECO:0000256" key="10">
    <source>
        <dbReference type="SAM" id="MobiDB-lite"/>
    </source>
</evidence>
<accession>A0A1S3IUK2</accession>
<evidence type="ECO:0000313" key="15">
    <source>
        <dbReference type="Proteomes" id="UP000085678"/>
    </source>
</evidence>
<dbReference type="Gene3D" id="2.60.40.10">
    <property type="entry name" value="Immunoglobulins"/>
    <property type="match status" value="12"/>
</dbReference>
<dbReference type="Pfam" id="PF10162">
    <property type="entry name" value="G8"/>
    <property type="match status" value="2"/>
</dbReference>
<evidence type="ECO:0000256" key="1">
    <source>
        <dbReference type="ARBA" id="ARBA00004167"/>
    </source>
</evidence>
<evidence type="ECO:0000256" key="9">
    <source>
        <dbReference type="ARBA" id="ARBA00023273"/>
    </source>
</evidence>
<dbReference type="SUPFAM" id="SSF56988">
    <property type="entry name" value="Anthrax protective antigen"/>
    <property type="match status" value="1"/>
</dbReference>
<proteinExistence type="predicted"/>
<dbReference type="FunFam" id="2.60.40.10:FF:000616">
    <property type="entry name" value="PKHD1 like 1"/>
    <property type="match status" value="1"/>
</dbReference>
<evidence type="ECO:0000259" key="14">
    <source>
        <dbReference type="PROSITE" id="PS51820"/>
    </source>
</evidence>
<name>A0A1S3IUK2_LINAN</name>
<dbReference type="InterPro" id="IPR014756">
    <property type="entry name" value="Ig_E-set"/>
</dbReference>
<dbReference type="InterPro" id="IPR008972">
    <property type="entry name" value="Cupredoxin"/>
</dbReference>
<feature type="signal peptide" evidence="12">
    <location>
        <begin position="1"/>
        <end position="21"/>
    </location>
</feature>
<dbReference type="InParanoid" id="A0A1S3IUK2"/>
<gene>
    <name evidence="16" type="primary">LOC106167611</name>
</gene>
<keyword evidence="4" id="KW-1003">Cell membrane</keyword>
<evidence type="ECO:0000256" key="8">
    <source>
        <dbReference type="ARBA" id="ARBA00023180"/>
    </source>
</evidence>
<dbReference type="InterPro" id="IPR011050">
    <property type="entry name" value="Pectin_lyase_fold/virulence"/>
</dbReference>
<dbReference type="PROSITE" id="PS51257">
    <property type="entry name" value="PROKAR_LIPOPROTEIN"/>
    <property type="match status" value="1"/>
</dbReference>
<evidence type="ECO:0000256" key="5">
    <source>
        <dbReference type="ARBA" id="ARBA00022729"/>
    </source>
</evidence>
<dbReference type="InterPro" id="IPR037524">
    <property type="entry name" value="PA14/GLEYA"/>
</dbReference>
<comment type="subcellular location">
    <subcellularLocation>
        <location evidence="2">Cell membrane</location>
    </subcellularLocation>
    <subcellularLocation>
        <location evidence="3">Cell projection</location>
    </subcellularLocation>
    <subcellularLocation>
        <location evidence="1">Membrane</location>
        <topology evidence="1">Single-pass membrane protein</topology>
    </subcellularLocation>
</comment>
<feature type="region of interest" description="Disordered" evidence="10">
    <location>
        <begin position="4464"/>
        <end position="4484"/>
    </location>
</feature>
<feature type="compositionally biased region" description="Polar residues" evidence="10">
    <location>
        <begin position="4567"/>
        <end position="4576"/>
    </location>
</feature>
<dbReference type="SMART" id="SM00710">
    <property type="entry name" value="PbH1"/>
    <property type="match status" value="5"/>
</dbReference>
<dbReference type="InterPro" id="IPR019316">
    <property type="entry name" value="G8_domain"/>
</dbReference>
<dbReference type="SMART" id="SM01225">
    <property type="entry name" value="G8"/>
    <property type="match status" value="2"/>
</dbReference>
<dbReference type="CDD" id="cd00603">
    <property type="entry name" value="IPT_PCSR"/>
    <property type="match status" value="9"/>
</dbReference>
<dbReference type="PROSITE" id="PS51484">
    <property type="entry name" value="G8"/>
    <property type="match status" value="2"/>
</dbReference>
<feature type="compositionally biased region" description="Polar residues" evidence="10">
    <location>
        <begin position="4467"/>
        <end position="4477"/>
    </location>
</feature>
<feature type="region of interest" description="Disordered" evidence="10">
    <location>
        <begin position="4508"/>
        <end position="4576"/>
    </location>
</feature>
<dbReference type="Pfam" id="PF24606">
    <property type="entry name" value="CEMIP_beta-hel"/>
    <property type="match status" value="1"/>
</dbReference>
<evidence type="ECO:0000256" key="12">
    <source>
        <dbReference type="SAM" id="SignalP"/>
    </source>
</evidence>
<keyword evidence="11" id="KW-0812">Transmembrane</keyword>
<dbReference type="Gene3D" id="2.60.120.1560">
    <property type="match status" value="1"/>
</dbReference>
<keyword evidence="8" id="KW-0325">Glycoprotein</keyword>
<dbReference type="PANTHER" id="PTHR46769">
    <property type="entry name" value="POLYCYSTIC KIDNEY AND HEPATIC DISEASE 1 (AUTOSOMAL RECESSIVE)-LIKE 1"/>
    <property type="match status" value="1"/>
</dbReference>
<dbReference type="FunFam" id="2.60.40.10:FF:002342">
    <property type="entry name" value="Uncharacterized protein"/>
    <property type="match status" value="1"/>
</dbReference>
<keyword evidence="6" id="KW-0677">Repeat</keyword>
<dbReference type="GO" id="GO:0005886">
    <property type="term" value="C:plasma membrane"/>
    <property type="evidence" value="ECO:0007669"/>
    <property type="project" value="UniProtKB-SubCell"/>
</dbReference>
<dbReference type="GO" id="GO:0042995">
    <property type="term" value="C:cell projection"/>
    <property type="evidence" value="ECO:0007669"/>
    <property type="project" value="UniProtKB-SubCell"/>
</dbReference>
<dbReference type="InterPro" id="IPR002909">
    <property type="entry name" value="IPT_dom"/>
</dbReference>
<keyword evidence="15" id="KW-1185">Reference proteome</keyword>
<feature type="domain" description="G8" evidence="13">
    <location>
        <begin position="2133"/>
        <end position="2253"/>
    </location>
</feature>
<evidence type="ECO:0000256" key="6">
    <source>
        <dbReference type="ARBA" id="ARBA00022737"/>
    </source>
</evidence>
<keyword evidence="5 12" id="KW-0732">Signal</keyword>
<keyword evidence="9" id="KW-0966">Cell projection</keyword>
<reference evidence="16" key="1">
    <citation type="submission" date="2025-08" db="UniProtKB">
        <authorList>
            <consortium name="RefSeq"/>
        </authorList>
    </citation>
    <scope>IDENTIFICATION</scope>
    <source>
        <tissue evidence="16">Gonads</tissue>
    </source>
</reference>
<evidence type="ECO:0000256" key="4">
    <source>
        <dbReference type="ARBA" id="ARBA00022475"/>
    </source>
</evidence>
<organism evidence="15 16">
    <name type="scientific">Lingula anatina</name>
    <name type="common">Brachiopod</name>
    <name type="synonym">Lingula unguis</name>
    <dbReference type="NCBI Taxonomy" id="7574"/>
    <lineage>
        <taxon>Eukaryota</taxon>
        <taxon>Metazoa</taxon>
        <taxon>Spiralia</taxon>
        <taxon>Lophotrochozoa</taxon>
        <taxon>Brachiopoda</taxon>
        <taxon>Linguliformea</taxon>
        <taxon>Lingulata</taxon>
        <taxon>Lingulida</taxon>
        <taxon>Linguloidea</taxon>
        <taxon>Lingulidae</taxon>
        <taxon>Lingula</taxon>
    </lineage>
</organism>
<keyword evidence="7 11" id="KW-1133">Transmembrane helix</keyword>
<dbReference type="OrthoDB" id="120976at2759"/>
<dbReference type="RefSeq" id="XP_013401885.1">
    <property type="nucleotide sequence ID" value="XM_013546431.1"/>
</dbReference>
<evidence type="ECO:0000256" key="7">
    <source>
        <dbReference type="ARBA" id="ARBA00022989"/>
    </source>
</evidence>
<feature type="domain" description="G8" evidence="13">
    <location>
        <begin position="2985"/>
        <end position="3136"/>
    </location>
</feature>
<dbReference type="PANTHER" id="PTHR46769:SF2">
    <property type="entry name" value="FIBROCYSTIN-L ISOFORM 2 PRECURSOR-RELATED"/>
    <property type="match status" value="1"/>
</dbReference>